<sequence>MHGYERDEYEEYEDLDEYEEEGEEQEEDEEGEEEYEEEEPQQPPQELSEYLELRQRLKEDIRKQRKKELGSVNGRSTEIKKALPRDNYGSFFGPSQPVIAQRVIQESKSLLENTNLAAKVLKSNHANDRSSASKPAGSKSGTSSHASKVTNGLKTKVQMLKNTRDYSFLLSDDAELPAPSKGVPHKDCPLFCCFGDIEDARLSSPPSSKQSLSNTRRKLLNDREVRKPIPGSSQMQSKLLTQLSVSVRKQSQLALDLRKQLSSSKGSGPDRPLGPKVVPPKVIGVPNGKRVLTPGVKSTVPALHKPTPSKLQPSIPRQSLVQKKELPQSGKSKGISNQAVPSSKSKQMMQKQAVPSSKSQIKQLPPKTATRSLEDRRPARKPKRHDEEGDGAEAISMIRRMFGYLSFLPYKFLLVDFLSFWEGWLAMIFFEALALEFLTLLVALELRVRETRNLIVLKDLFVQVDRLPNGN</sequence>
<evidence type="ECO:0000313" key="4">
    <source>
        <dbReference type="EMBL" id="OIT27330.1"/>
    </source>
</evidence>
<feature type="compositionally biased region" description="Acidic residues" evidence="2">
    <location>
        <begin position="7"/>
        <end position="40"/>
    </location>
</feature>
<evidence type="ECO:0000256" key="3">
    <source>
        <dbReference type="SAM" id="Phobius"/>
    </source>
</evidence>
<dbReference type="OMA" id="EMCKTER"/>
<feature type="region of interest" description="Disordered" evidence="2">
    <location>
        <begin position="1"/>
        <end position="46"/>
    </location>
</feature>
<name>A0A1J6KB78_NICAT</name>
<comment type="caution">
    <text evidence="4">The sequence shown here is derived from an EMBL/GenBank/DDBJ whole genome shotgun (WGS) entry which is preliminary data.</text>
</comment>
<accession>A0A1J6KB78</accession>
<evidence type="ECO:0000313" key="5">
    <source>
        <dbReference type="Proteomes" id="UP000187609"/>
    </source>
</evidence>
<organism evidence="4 5">
    <name type="scientific">Nicotiana attenuata</name>
    <name type="common">Coyote tobacco</name>
    <dbReference type="NCBI Taxonomy" id="49451"/>
    <lineage>
        <taxon>Eukaryota</taxon>
        <taxon>Viridiplantae</taxon>
        <taxon>Streptophyta</taxon>
        <taxon>Embryophyta</taxon>
        <taxon>Tracheophyta</taxon>
        <taxon>Spermatophyta</taxon>
        <taxon>Magnoliopsida</taxon>
        <taxon>eudicotyledons</taxon>
        <taxon>Gunneridae</taxon>
        <taxon>Pentapetalae</taxon>
        <taxon>asterids</taxon>
        <taxon>lamiids</taxon>
        <taxon>Solanales</taxon>
        <taxon>Solanaceae</taxon>
        <taxon>Nicotianoideae</taxon>
        <taxon>Nicotianeae</taxon>
        <taxon>Nicotiana</taxon>
    </lineage>
</organism>
<dbReference type="GO" id="GO:0003677">
    <property type="term" value="F:DNA binding"/>
    <property type="evidence" value="ECO:0007669"/>
    <property type="project" value="TreeGrafter"/>
</dbReference>
<reference evidence="4" key="1">
    <citation type="submission" date="2016-11" db="EMBL/GenBank/DDBJ databases">
        <title>The genome of Nicotiana attenuata.</title>
        <authorList>
            <person name="Xu S."/>
            <person name="Brockmoeller T."/>
            <person name="Gaquerel E."/>
            <person name="Navarro A."/>
            <person name="Kuhl H."/>
            <person name="Gase K."/>
            <person name="Ling Z."/>
            <person name="Zhou W."/>
            <person name="Kreitzer C."/>
            <person name="Stanke M."/>
            <person name="Tang H."/>
            <person name="Lyons E."/>
            <person name="Pandey P."/>
            <person name="Pandey S.P."/>
            <person name="Timmermann B."/>
            <person name="Baldwin I.T."/>
        </authorList>
    </citation>
    <scope>NUCLEOTIDE SEQUENCE [LARGE SCALE GENOMIC DNA]</scope>
    <source>
        <strain evidence="4">UT</strain>
    </source>
</reference>
<dbReference type="PANTHER" id="PTHR22691:SF8">
    <property type="entry name" value="PROTEIN SPT2 HOMOLOG"/>
    <property type="match status" value="1"/>
</dbReference>
<feature type="transmembrane region" description="Helical" evidence="3">
    <location>
        <begin position="424"/>
        <end position="444"/>
    </location>
</feature>
<keyword evidence="5" id="KW-1185">Reference proteome</keyword>
<feature type="compositionally biased region" description="Polar residues" evidence="2">
    <location>
        <begin position="329"/>
        <end position="362"/>
    </location>
</feature>
<dbReference type="GO" id="GO:0042393">
    <property type="term" value="F:histone binding"/>
    <property type="evidence" value="ECO:0007669"/>
    <property type="project" value="TreeGrafter"/>
</dbReference>
<dbReference type="Proteomes" id="UP000187609">
    <property type="component" value="Unassembled WGS sequence"/>
</dbReference>
<feature type="compositionally biased region" description="Polar residues" evidence="2">
    <location>
        <begin position="231"/>
        <end position="240"/>
    </location>
</feature>
<dbReference type="GO" id="GO:0006360">
    <property type="term" value="P:transcription by RNA polymerase I"/>
    <property type="evidence" value="ECO:0007669"/>
    <property type="project" value="TreeGrafter"/>
</dbReference>
<keyword evidence="3" id="KW-0812">Transmembrane</keyword>
<keyword evidence="1" id="KW-0175">Coiled coil</keyword>
<dbReference type="PANTHER" id="PTHR22691">
    <property type="entry name" value="YEAST SPT2-RELATED"/>
    <property type="match status" value="1"/>
</dbReference>
<feature type="region of interest" description="Disordered" evidence="2">
    <location>
        <begin position="202"/>
        <end position="240"/>
    </location>
</feature>
<dbReference type="AlphaFoldDB" id="A0A1J6KB78"/>
<keyword evidence="3" id="KW-0472">Membrane</keyword>
<feature type="region of interest" description="Disordered" evidence="2">
    <location>
        <begin position="58"/>
        <end position="90"/>
    </location>
</feature>
<gene>
    <name evidence="4" type="ORF">A4A49_21601</name>
</gene>
<feature type="compositionally biased region" description="Low complexity" evidence="2">
    <location>
        <begin position="202"/>
        <end position="213"/>
    </location>
</feature>
<evidence type="ECO:0000256" key="2">
    <source>
        <dbReference type="SAM" id="MobiDB-lite"/>
    </source>
</evidence>
<feature type="region of interest" description="Disordered" evidence="2">
    <location>
        <begin position="254"/>
        <end position="390"/>
    </location>
</feature>
<dbReference type="EMBL" id="MJEQ01002447">
    <property type="protein sequence ID" value="OIT27330.1"/>
    <property type="molecule type" value="Genomic_DNA"/>
</dbReference>
<feature type="compositionally biased region" description="Polar residues" evidence="2">
    <location>
        <begin position="309"/>
        <end position="321"/>
    </location>
</feature>
<keyword evidence="3" id="KW-1133">Transmembrane helix</keyword>
<proteinExistence type="predicted"/>
<dbReference type="GO" id="GO:0006334">
    <property type="term" value="P:nucleosome assembly"/>
    <property type="evidence" value="ECO:0007669"/>
    <property type="project" value="TreeGrafter"/>
</dbReference>
<feature type="compositionally biased region" description="Low complexity" evidence="2">
    <location>
        <begin position="274"/>
        <end position="289"/>
    </location>
</feature>
<evidence type="ECO:0000256" key="1">
    <source>
        <dbReference type="ARBA" id="ARBA00023054"/>
    </source>
</evidence>
<dbReference type="Gramene" id="OIT27330">
    <property type="protein sequence ID" value="OIT27330"/>
    <property type="gene ID" value="A4A49_21601"/>
</dbReference>
<feature type="region of interest" description="Disordered" evidence="2">
    <location>
        <begin position="121"/>
        <end position="156"/>
    </location>
</feature>
<evidence type="ECO:0008006" key="6">
    <source>
        <dbReference type="Google" id="ProtNLM"/>
    </source>
</evidence>
<dbReference type="GO" id="GO:0005730">
    <property type="term" value="C:nucleolus"/>
    <property type="evidence" value="ECO:0007669"/>
    <property type="project" value="TreeGrafter"/>
</dbReference>
<dbReference type="STRING" id="49451.A0A1J6KB78"/>
<protein>
    <recommendedName>
        <fullName evidence="6">Histone H3.v1-like</fullName>
    </recommendedName>
</protein>
<feature type="compositionally biased region" description="Low complexity" evidence="2">
    <location>
        <begin position="130"/>
        <end position="144"/>
    </location>
</feature>